<name>A0A166S638_9CLOT</name>
<evidence type="ECO:0000259" key="7">
    <source>
        <dbReference type="Pfam" id="PF13087"/>
    </source>
</evidence>
<dbReference type="Proteomes" id="UP000093694">
    <property type="component" value="Unassembled WGS sequence"/>
</dbReference>
<dbReference type="Pfam" id="PF13087">
    <property type="entry name" value="AAA_12"/>
    <property type="match status" value="1"/>
</dbReference>
<keyword evidence="3 9" id="KW-0378">Hydrolase</keyword>
<evidence type="ECO:0000256" key="5">
    <source>
        <dbReference type="ARBA" id="ARBA00022840"/>
    </source>
</evidence>
<dbReference type="EC" id="3.1.11.5" evidence="9"/>
<evidence type="ECO:0000256" key="3">
    <source>
        <dbReference type="ARBA" id="ARBA00022801"/>
    </source>
</evidence>
<dbReference type="PATRIC" id="fig|1705578.3.peg.1841"/>
<proteinExistence type="inferred from homology"/>
<organism evidence="9 11">
    <name type="scientific">Clostridium coskatii</name>
    <dbReference type="NCBI Taxonomy" id="1705578"/>
    <lineage>
        <taxon>Bacteria</taxon>
        <taxon>Bacillati</taxon>
        <taxon>Bacillota</taxon>
        <taxon>Clostridia</taxon>
        <taxon>Eubacteriales</taxon>
        <taxon>Clostridiaceae</taxon>
        <taxon>Clostridium</taxon>
    </lineage>
</organism>
<dbReference type="InterPro" id="IPR041677">
    <property type="entry name" value="DNA2/NAM7_AAA_11"/>
</dbReference>
<evidence type="ECO:0000256" key="1">
    <source>
        <dbReference type="ARBA" id="ARBA00007913"/>
    </source>
</evidence>
<dbReference type="EMBL" id="LITQ01000024">
    <property type="protein sequence ID" value="OAA91700.1"/>
    <property type="molecule type" value="Genomic_DNA"/>
</dbReference>
<dbReference type="InterPro" id="IPR050534">
    <property type="entry name" value="Coronavir_polyprotein_1ab"/>
</dbReference>
<dbReference type="SUPFAM" id="SSF52540">
    <property type="entry name" value="P-loop containing nucleoside triphosphate hydrolases"/>
    <property type="match status" value="2"/>
</dbReference>
<dbReference type="Gene3D" id="3.40.50.300">
    <property type="entry name" value="P-loop containing nucleotide triphosphate hydrolases"/>
    <property type="match status" value="3"/>
</dbReference>
<evidence type="ECO:0000259" key="6">
    <source>
        <dbReference type="Pfam" id="PF13086"/>
    </source>
</evidence>
<evidence type="ECO:0000256" key="4">
    <source>
        <dbReference type="ARBA" id="ARBA00022806"/>
    </source>
</evidence>
<dbReference type="GO" id="GO:0005524">
    <property type="term" value="F:ATP binding"/>
    <property type="evidence" value="ECO:0007669"/>
    <property type="project" value="UniProtKB-KW"/>
</dbReference>
<keyword evidence="4" id="KW-0347">Helicase</keyword>
<dbReference type="InterPro" id="IPR027417">
    <property type="entry name" value="P-loop_NTPase"/>
</dbReference>
<evidence type="ECO:0000313" key="11">
    <source>
        <dbReference type="Proteomes" id="UP000077384"/>
    </source>
</evidence>
<dbReference type="InterPro" id="IPR049468">
    <property type="entry name" value="Restrct_endonuc-II-like_dom"/>
</dbReference>
<dbReference type="Proteomes" id="UP000077384">
    <property type="component" value="Unassembled WGS sequence"/>
</dbReference>
<keyword evidence="2" id="KW-0547">Nucleotide-binding</keyword>
<dbReference type="CDD" id="cd18808">
    <property type="entry name" value="SF1_C_Upf1"/>
    <property type="match status" value="1"/>
</dbReference>
<feature type="domain" description="Restriction endonuclease type II-like" evidence="8">
    <location>
        <begin position="1248"/>
        <end position="1340"/>
    </location>
</feature>
<feature type="domain" description="DNA2/NAM7 helicase-like C-terminal" evidence="7">
    <location>
        <begin position="1023"/>
        <end position="1205"/>
    </location>
</feature>
<evidence type="ECO:0000256" key="2">
    <source>
        <dbReference type="ARBA" id="ARBA00022741"/>
    </source>
</evidence>
<dbReference type="InterPro" id="IPR041679">
    <property type="entry name" value="DNA2/NAM7-like_C"/>
</dbReference>
<evidence type="ECO:0000313" key="12">
    <source>
        <dbReference type="Proteomes" id="UP000093694"/>
    </source>
</evidence>
<dbReference type="Pfam" id="PF18741">
    <property type="entry name" value="MTES_1575"/>
    <property type="match status" value="1"/>
</dbReference>
<dbReference type="RefSeq" id="WP_063601719.1">
    <property type="nucleotide sequence ID" value="NZ_LITQ01000024.1"/>
</dbReference>
<gene>
    <name evidence="9" type="primary">recD</name>
    <name evidence="10" type="ORF">CLCOS_01190</name>
    <name evidence="9" type="ORF">WX73_01585</name>
</gene>
<keyword evidence="5" id="KW-0067">ATP-binding</keyword>
<comment type="similarity">
    <text evidence="1">Belongs to the DNA2/NAM7 helicase family.</text>
</comment>
<feature type="domain" description="DNA2/NAM7 helicase helicase" evidence="6">
    <location>
        <begin position="274"/>
        <end position="412"/>
    </location>
</feature>
<keyword evidence="12" id="KW-1185">Reference proteome</keyword>
<evidence type="ECO:0000313" key="9">
    <source>
        <dbReference type="EMBL" id="OAA91700.1"/>
    </source>
</evidence>
<evidence type="ECO:0000259" key="8">
    <source>
        <dbReference type="Pfam" id="PF18741"/>
    </source>
</evidence>
<dbReference type="GO" id="GO:0008854">
    <property type="term" value="F:exodeoxyribonuclease V activity"/>
    <property type="evidence" value="ECO:0007669"/>
    <property type="project" value="UniProtKB-EC"/>
</dbReference>
<evidence type="ECO:0000313" key="10">
    <source>
        <dbReference type="EMBL" id="OBR97649.1"/>
    </source>
</evidence>
<dbReference type="GO" id="GO:0043139">
    <property type="term" value="F:5'-3' DNA helicase activity"/>
    <property type="evidence" value="ECO:0007669"/>
    <property type="project" value="TreeGrafter"/>
</dbReference>
<dbReference type="PANTHER" id="PTHR43788">
    <property type="entry name" value="DNA2/NAM7 HELICASE FAMILY MEMBER"/>
    <property type="match status" value="1"/>
</dbReference>
<dbReference type="InterPro" id="IPR047187">
    <property type="entry name" value="SF1_C_Upf1"/>
</dbReference>
<comment type="caution">
    <text evidence="9">The sequence shown here is derived from an EMBL/GenBank/DDBJ whole genome shotgun (WGS) entry which is preliminary data.</text>
</comment>
<reference evidence="10 12" key="2">
    <citation type="journal article" date="2016" name="Front. Microbiol.">
        <title>Industrial Acetogenic Biocatalysts: A Comparative Metabolic and Genomic Analysis.</title>
        <authorList>
            <person name="Bengelsdorf F."/>
            <person name="Poehlein A."/>
            <person name="Sonja S."/>
            <person name="Erz C."/>
            <person name="Hummel T."/>
            <person name="Hoffmeister S."/>
            <person name="Daniel R."/>
            <person name="Durre P."/>
        </authorList>
    </citation>
    <scope>NUCLEOTIDE SEQUENCE [LARGE SCALE GENOMIC DNA]</scope>
    <source>
        <strain evidence="10 12">PTA-10522</strain>
    </source>
</reference>
<sequence>MEYREKIKEIFSYLLRLKKLNEKSVRNVYDYDKLYWEEEFSHMAGCIVSKTITNENWIEVNKKCGKLYQEFFNLYQESEKNGENFEIVFGHGLIAWNIDKEKILHPVLTTRMKIEFNKAKGSFILIPSGKTRLETSIFEGLKECNMSDIISLGDEVSRLNLDPRNIEKSKSVFLNLISHINVKGKLSQSKVLKKKIDFEQFPVIYNSSVILVRKNSMKLWQVEIANIIDEIDNGYEIPETIKALVDEDGSDYSGADKSEWKDVSDNLLFPLPANLEQKSIVKKICENYGVVVQGPPGTGKSHTIVNLICHLLANGKKILVTSQTSRALKVLTEKIPEEIRPLCISVLGNDINSLNDLNKAVRKITDNLSMDPEIMDEEVKSLEKELSFCRRNEELLYEKLKKIREREKKSINYEGKEYDIVYIAKWVKDNKDKYSWMKDRIKIDQVMPLSDKEFNLLIYLLGDLDKDKKCKFDSIKNIINKLPDFNEIYNKISEYKRLNGQYENYIKTVEGWHIPNDNKCNYEKVLELANICKSKITKLQEKNIWWNVFQDYHNSKISKQTFRDLLCKSSEYMLSLSRINNQIRNCKIEIPENVSKNKFIEDFDILFDAFNEKGKVGKVFMIFHPECKYILEYCKVNGALLKNTDQALIVKLYTQQERIFAALKTMWNNVMEDYGGETINSNLRESEFIAIEQNLNYLDVIINWDMEYKREILRALGKISVPQNIDWHKKETYDYLIKCVNFIKNMNKYNEDKAYIEILKKLIKTTEKLRDLYKAVDNLNIDEVKRVLNEFEEIKCVKNKSLKIDELIGKMKKVCPKTCINILDNWAYDKEKFNSWGQAWKWAKWNSLLQSTYDFNDDNIGDLIENEKNREKVLIKDIVSKKTWYNQIIKTKESEKRSLFSWAQAVKRIGKGRGKMVPQYRKIAQKEMEKCKKVIPVWIMPLNRVIENIKLSKNMFDVIIFDESSQSDIFSLCALMRAKRAVIVGDDKQISPETIGIDQNVVHDLIEKYLENIPQKEWFDLQVSLYDTALRVFPSRLMLKEHFRCVPEIINFSNDLSYSGEIVPLRYPKICEKFYPAINTVKVNGGARDASKPINVKEAECLVDKVVSCCRDKRYSNMSMGVISLLGEPQGHLIENMLREKIGVEEMINRKLICGDAYSFQGDERDIMFLSMVISKDVKFAPLTKENDIRRFNVAASRARNQMWLFHSIDLEDLNEECVRYSLLNYFLNYNKCSVKNKSMEYAFQSRFQKDVYGIIKNKGYKIVPEVKIGKYKIDFVVEDVRNRVAIICDSELSQKNYSSKEIMEIQLDLERLGWIFYKIREGEFYYNPERVMEKLWSKLNNIGIEQYKLEEIQNKNLQVV</sequence>
<dbReference type="Pfam" id="PF13086">
    <property type="entry name" value="AAA_11"/>
    <property type="match status" value="1"/>
</dbReference>
<protein>
    <submittedName>
        <fullName evidence="9">RecBCD enzyme subunit RecD</fullName>
        <ecNumber evidence="9">3.1.11.5</ecNumber>
    </submittedName>
</protein>
<reference evidence="9 11" key="1">
    <citation type="journal article" date="2015" name="Biotechnol. Bioeng.">
        <title>Genome sequence and phenotypic characterization of Caulobacter segnis.</title>
        <authorList>
            <person name="Patel S."/>
            <person name="Fletcher B."/>
            <person name="Scott D.C."/>
            <person name="Ely B."/>
        </authorList>
    </citation>
    <scope>NUCLEOTIDE SEQUENCE [LARGE SCALE GENOMIC DNA]</scope>
    <source>
        <strain evidence="9 11">PS02</strain>
    </source>
</reference>
<accession>A0A166S638</accession>
<dbReference type="PANTHER" id="PTHR43788:SF8">
    <property type="entry name" value="DNA-BINDING PROTEIN SMUBP-2"/>
    <property type="match status" value="1"/>
</dbReference>
<dbReference type="EMBL" id="LROR01000018">
    <property type="protein sequence ID" value="OBR97649.1"/>
    <property type="molecule type" value="Genomic_DNA"/>
</dbReference>